<accession>A0ABX5LYR8</accession>
<comment type="caution">
    <text evidence="1">The sequence shown here is derived from an EMBL/GenBank/DDBJ whole genome shotgun (WGS) entry which is preliminary data.</text>
</comment>
<evidence type="ECO:0000313" key="2">
    <source>
        <dbReference type="Proteomes" id="UP000248090"/>
    </source>
</evidence>
<dbReference type="EMBL" id="LAPT01000032">
    <property type="protein sequence ID" value="PXF31825.1"/>
    <property type="molecule type" value="Genomic_DNA"/>
</dbReference>
<dbReference type="Proteomes" id="UP000248090">
    <property type="component" value="Unassembled WGS sequence"/>
</dbReference>
<reference evidence="1 2" key="1">
    <citation type="submission" date="2015-03" db="EMBL/GenBank/DDBJ databases">
        <authorList>
            <person name="Krishnan R."/>
            <person name="Midha S."/>
            <person name="Patil P.B."/>
            <person name="Rameshkumar N."/>
        </authorList>
    </citation>
    <scope>NUCLEOTIDE SEQUENCE [LARGE SCALE GENOMIC DNA]</scope>
    <source>
        <strain evidence="1 2">L1E11</strain>
    </source>
</reference>
<sequence length="117" mass="13328">MFKQFFSFSGHIESIKPILICHKISIAHEICLPGTIVFNSSRRYGCFYNNYPGAIGFPVSSCYYFLFKTLHIYFQEMNGLINYVLSANIFKTNNIKIIAFNHITIIGVALSKAFIKG</sequence>
<organism evidence="1 2">
    <name type="scientific">Pokkaliibacter plantistimulans</name>
    <dbReference type="NCBI Taxonomy" id="1635171"/>
    <lineage>
        <taxon>Bacteria</taxon>
        <taxon>Pseudomonadati</taxon>
        <taxon>Pseudomonadota</taxon>
        <taxon>Gammaproteobacteria</taxon>
        <taxon>Oceanospirillales</taxon>
        <taxon>Balneatrichaceae</taxon>
        <taxon>Pokkaliibacter</taxon>
    </lineage>
</organism>
<keyword evidence="2" id="KW-1185">Reference proteome</keyword>
<proteinExistence type="predicted"/>
<evidence type="ECO:0000313" key="1">
    <source>
        <dbReference type="EMBL" id="PXF31825.1"/>
    </source>
</evidence>
<protein>
    <submittedName>
        <fullName evidence="1">Uncharacterized protein</fullName>
    </submittedName>
</protein>
<gene>
    <name evidence="1" type="ORF">WH50_07800</name>
</gene>
<name>A0ABX5LYR8_9GAMM</name>